<dbReference type="PANTHER" id="PTHR43877:SF5">
    <property type="entry name" value="BLL8307 PROTEIN"/>
    <property type="match status" value="1"/>
</dbReference>
<keyword evidence="7" id="KW-1185">Reference proteome</keyword>
<keyword evidence="1 4" id="KW-0808">Transferase</keyword>
<feature type="domain" description="N-acetyltransferase" evidence="3">
    <location>
        <begin position="4"/>
        <end position="153"/>
    </location>
</feature>
<evidence type="ECO:0000313" key="4">
    <source>
        <dbReference type="EMBL" id="GAN61629.1"/>
    </source>
</evidence>
<comment type="caution">
    <text evidence="4">The sequence shown here is derived from an EMBL/GenBank/DDBJ whole genome shotgun (WGS) entry which is preliminary data.</text>
</comment>
<evidence type="ECO:0000313" key="6">
    <source>
        <dbReference type="Proteomes" id="UP000032671"/>
    </source>
</evidence>
<evidence type="ECO:0000313" key="5">
    <source>
        <dbReference type="EMBL" id="GEL59982.1"/>
    </source>
</evidence>
<accession>A0A0D6N6N4</accession>
<dbReference type="InterPro" id="IPR050832">
    <property type="entry name" value="Bact_Acetyltransf"/>
</dbReference>
<reference evidence="5 7" key="2">
    <citation type="submission" date="2019-07" db="EMBL/GenBank/DDBJ databases">
        <title>Whole genome shotgun sequence of Acetobacter cibinongensis NBRC 16605.</title>
        <authorList>
            <person name="Hosoyama A."/>
            <person name="Uohara A."/>
            <person name="Ohji S."/>
            <person name="Ichikawa N."/>
        </authorList>
    </citation>
    <scope>NUCLEOTIDE SEQUENCE [LARGE SCALE GENOMIC DNA]</scope>
    <source>
        <strain evidence="5 7">NBRC 16605</strain>
    </source>
</reference>
<protein>
    <submittedName>
        <fullName evidence="4 5">Acetyltransferase</fullName>
    </submittedName>
</protein>
<dbReference type="RefSeq" id="WP_048839675.1">
    <property type="nucleotide sequence ID" value="NZ_BAMV01000049.1"/>
</dbReference>
<evidence type="ECO:0000313" key="7">
    <source>
        <dbReference type="Proteomes" id="UP000321891"/>
    </source>
</evidence>
<dbReference type="Gene3D" id="3.40.630.30">
    <property type="match status" value="1"/>
</dbReference>
<dbReference type="Pfam" id="PF00583">
    <property type="entry name" value="Acetyltransf_1"/>
    <property type="match status" value="1"/>
</dbReference>
<accession>A0A6N3SSA9</accession>
<evidence type="ECO:0000259" key="3">
    <source>
        <dbReference type="PROSITE" id="PS51186"/>
    </source>
</evidence>
<proteinExistence type="predicted"/>
<dbReference type="InterPro" id="IPR016181">
    <property type="entry name" value="Acyl_CoA_acyltransferase"/>
</dbReference>
<reference evidence="4 6" key="1">
    <citation type="submission" date="2012-11" db="EMBL/GenBank/DDBJ databases">
        <title>Whole genome sequence of Acetobacter cibinongensis 4H-1.</title>
        <authorList>
            <person name="Azuma Y."/>
            <person name="Higashiura N."/>
            <person name="Hirakawa H."/>
            <person name="Matsushita K."/>
        </authorList>
    </citation>
    <scope>NUCLEOTIDE SEQUENCE [LARGE SCALE GENOMIC DNA]</scope>
    <source>
        <strain evidence="4 6">4H-1</strain>
    </source>
</reference>
<keyword evidence="2" id="KW-0012">Acyltransferase</keyword>
<dbReference type="EMBL" id="BJVU01000018">
    <property type="protein sequence ID" value="GEL59982.1"/>
    <property type="molecule type" value="Genomic_DNA"/>
</dbReference>
<evidence type="ECO:0000256" key="2">
    <source>
        <dbReference type="ARBA" id="ARBA00023315"/>
    </source>
</evidence>
<evidence type="ECO:0000256" key="1">
    <source>
        <dbReference type="ARBA" id="ARBA00022679"/>
    </source>
</evidence>
<dbReference type="CDD" id="cd04301">
    <property type="entry name" value="NAT_SF"/>
    <property type="match status" value="1"/>
</dbReference>
<organism evidence="4 6">
    <name type="scientific">Acetobacter cibinongensis</name>
    <dbReference type="NCBI Taxonomy" id="146475"/>
    <lineage>
        <taxon>Bacteria</taxon>
        <taxon>Pseudomonadati</taxon>
        <taxon>Pseudomonadota</taxon>
        <taxon>Alphaproteobacteria</taxon>
        <taxon>Acetobacterales</taxon>
        <taxon>Acetobacteraceae</taxon>
        <taxon>Acetobacter</taxon>
    </lineage>
</organism>
<dbReference type="InterPro" id="IPR000182">
    <property type="entry name" value="GNAT_dom"/>
</dbReference>
<dbReference type="Proteomes" id="UP000321891">
    <property type="component" value="Unassembled WGS sequence"/>
</dbReference>
<dbReference type="EMBL" id="BAMV01000049">
    <property type="protein sequence ID" value="GAN61629.1"/>
    <property type="molecule type" value="Genomic_DNA"/>
</dbReference>
<dbReference type="PROSITE" id="PS51186">
    <property type="entry name" value="GNAT"/>
    <property type="match status" value="1"/>
</dbReference>
<name>A0A0D6N6N4_9PROT</name>
<dbReference type="AlphaFoldDB" id="A0A0D6N6N4"/>
<sequence>MFKIKEDDLTEDQTRALLTLHLAGMHASSPVGSVFALDLTGLQGAGVTVWTAWHGERIASIGALKITEDGTAEVKSMRTHPDFLRMGAGAAVLETIIAAAKRHGVQRLSLETGSGPAFEPALKLYQRRGFVKGTAFGSYVPGEFNQFLHLDFR</sequence>
<gene>
    <name evidence="4" type="ORF">Abci_051_006</name>
    <name evidence="5" type="ORF">ACI01nite_25840</name>
</gene>
<dbReference type="SUPFAM" id="SSF55729">
    <property type="entry name" value="Acyl-CoA N-acyltransferases (Nat)"/>
    <property type="match status" value="1"/>
</dbReference>
<dbReference type="PANTHER" id="PTHR43877">
    <property type="entry name" value="AMINOALKYLPHOSPHONATE N-ACETYLTRANSFERASE-RELATED-RELATED"/>
    <property type="match status" value="1"/>
</dbReference>
<dbReference type="Proteomes" id="UP000032671">
    <property type="component" value="Unassembled WGS sequence"/>
</dbReference>
<dbReference type="STRING" id="1231339.Abci_051_006"/>
<dbReference type="GO" id="GO:0016747">
    <property type="term" value="F:acyltransferase activity, transferring groups other than amino-acyl groups"/>
    <property type="evidence" value="ECO:0007669"/>
    <property type="project" value="InterPro"/>
</dbReference>